<protein>
    <recommendedName>
        <fullName evidence="3">NADP-dependent oxidoreductase domain-containing protein</fullName>
    </recommendedName>
</protein>
<dbReference type="Proteomes" id="UP000319257">
    <property type="component" value="Unassembled WGS sequence"/>
</dbReference>
<dbReference type="STRING" id="1093900.A0A507BF24"/>
<dbReference type="PANTHER" id="PTHR42686:SF1">
    <property type="entry name" value="GH17980P-RELATED"/>
    <property type="match status" value="1"/>
</dbReference>
<keyword evidence="1" id="KW-0560">Oxidoreductase</keyword>
<dbReference type="InterPro" id="IPR020471">
    <property type="entry name" value="AKR"/>
</dbReference>
<organism evidence="4 5">
    <name type="scientific">Thyridium curvatum</name>
    <dbReference type="NCBI Taxonomy" id="1093900"/>
    <lineage>
        <taxon>Eukaryota</taxon>
        <taxon>Fungi</taxon>
        <taxon>Dikarya</taxon>
        <taxon>Ascomycota</taxon>
        <taxon>Pezizomycotina</taxon>
        <taxon>Sordariomycetes</taxon>
        <taxon>Sordariomycetidae</taxon>
        <taxon>Thyridiales</taxon>
        <taxon>Thyridiaceae</taxon>
        <taxon>Thyridium</taxon>
    </lineage>
</organism>
<comment type="caution">
    <text evidence="4">The sequence shown here is derived from an EMBL/GenBank/DDBJ whole genome shotgun (WGS) entry which is preliminary data.</text>
</comment>
<sequence>MPWRTEHKLPTSAPETAPPARPPFPPVSDALPPLVLGTATFNTQYVSHISALPYTSIVARALQLGIRAFDTSPYYGPSEQLLGYALYVALASLVPPSGAAAATSALPAQPALTREDLFLVTKVGRVASSTFDYSPAAVRASVRRSLARLGTSYVDLVYAHDVEFQSPEQVLAAVTTLRELRDNHGIVRYVGISGFPLPTLCSLAEYVLAKTGEPLDAVLSYGHCTVQNATLTSDAVLARLRTDARVGTVLNASMLNMGLLTTRGVDAGPQAAWHPSPAGLRDACARAAKVCAAESGEHFEGVAIRWSLDEWARRAGEVGLGTRVPWSQGQGKTGGAPQSVGSSVIGVTTVPELEETVREWQGVVDGLGGEDAGEGDQEKPVASLARREQVRKLVADKLWPALGDEWRDYSWTSPPAGWVNVELHPDGPVAAERK</sequence>
<evidence type="ECO:0000313" key="5">
    <source>
        <dbReference type="Proteomes" id="UP000319257"/>
    </source>
</evidence>
<proteinExistence type="predicted"/>
<dbReference type="AlphaFoldDB" id="A0A507BF24"/>
<dbReference type="GO" id="GO:0045290">
    <property type="term" value="F:D-arabinose 1-dehydrogenase [NAD(P)+] activity"/>
    <property type="evidence" value="ECO:0007669"/>
    <property type="project" value="TreeGrafter"/>
</dbReference>
<accession>A0A507BF24</accession>
<dbReference type="InParanoid" id="A0A507BF24"/>
<dbReference type="PANTHER" id="PTHR42686">
    <property type="entry name" value="GH17980P-RELATED"/>
    <property type="match status" value="1"/>
</dbReference>
<keyword evidence="5" id="KW-1185">Reference proteome</keyword>
<feature type="domain" description="NADP-dependent oxidoreductase" evidence="3">
    <location>
        <begin position="33"/>
        <end position="360"/>
    </location>
</feature>
<dbReference type="SUPFAM" id="SSF51430">
    <property type="entry name" value="NAD(P)-linked oxidoreductase"/>
    <property type="match status" value="1"/>
</dbReference>
<dbReference type="Pfam" id="PF00248">
    <property type="entry name" value="Aldo_ket_red"/>
    <property type="match status" value="1"/>
</dbReference>
<dbReference type="EMBL" id="SKBQ01000010">
    <property type="protein sequence ID" value="TPX18567.1"/>
    <property type="molecule type" value="Genomic_DNA"/>
</dbReference>
<dbReference type="GeneID" id="41969871"/>
<dbReference type="GO" id="GO:0070485">
    <property type="term" value="P:dehydro-D-arabinono-1,4-lactone biosynthetic process"/>
    <property type="evidence" value="ECO:0007669"/>
    <property type="project" value="TreeGrafter"/>
</dbReference>
<name>A0A507BF24_9PEZI</name>
<feature type="region of interest" description="Disordered" evidence="2">
    <location>
        <begin position="1"/>
        <end position="24"/>
    </location>
</feature>
<evidence type="ECO:0000259" key="3">
    <source>
        <dbReference type="Pfam" id="PF00248"/>
    </source>
</evidence>
<evidence type="ECO:0000313" key="4">
    <source>
        <dbReference type="EMBL" id="TPX18567.1"/>
    </source>
</evidence>
<gene>
    <name evidence="4" type="ORF">E0L32_002424</name>
</gene>
<dbReference type="InterPro" id="IPR023210">
    <property type="entry name" value="NADP_OxRdtase_dom"/>
</dbReference>
<dbReference type="GO" id="GO:0005829">
    <property type="term" value="C:cytosol"/>
    <property type="evidence" value="ECO:0007669"/>
    <property type="project" value="TreeGrafter"/>
</dbReference>
<dbReference type="InterPro" id="IPR036812">
    <property type="entry name" value="NAD(P)_OxRdtase_dom_sf"/>
</dbReference>
<evidence type="ECO:0000256" key="1">
    <source>
        <dbReference type="ARBA" id="ARBA00023002"/>
    </source>
</evidence>
<reference evidence="4 5" key="1">
    <citation type="submission" date="2019-06" db="EMBL/GenBank/DDBJ databases">
        <title>Draft genome sequence of the filamentous fungus Phialemoniopsis curvata isolated from diesel fuel.</title>
        <authorList>
            <person name="Varaljay V.A."/>
            <person name="Lyon W.J."/>
            <person name="Crouch A.L."/>
            <person name="Drake C.E."/>
            <person name="Hollomon J.M."/>
            <person name="Nadeau L.J."/>
            <person name="Nunn H.S."/>
            <person name="Stevenson B.S."/>
            <person name="Bojanowski C.L."/>
            <person name="Crookes-Goodson W.J."/>
        </authorList>
    </citation>
    <scope>NUCLEOTIDE SEQUENCE [LARGE SCALE GENOMIC DNA]</scope>
    <source>
        <strain evidence="4 5">D216</strain>
    </source>
</reference>
<evidence type="ECO:0000256" key="2">
    <source>
        <dbReference type="SAM" id="MobiDB-lite"/>
    </source>
</evidence>
<dbReference type="RefSeq" id="XP_031000278.1">
    <property type="nucleotide sequence ID" value="XM_031136612.1"/>
</dbReference>
<feature type="region of interest" description="Disordered" evidence="2">
    <location>
        <begin position="323"/>
        <end position="342"/>
    </location>
</feature>
<dbReference type="Gene3D" id="3.20.20.100">
    <property type="entry name" value="NADP-dependent oxidoreductase domain"/>
    <property type="match status" value="1"/>
</dbReference>
<dbReference type="OrthoDB" id="5286008at2759"/>